<dbReference type="Gene3D" id="2.60.40.1120">
    <property type="entry name" value="Carboxypeptidase-like, regulatory domain"/>
    <property type="match status" value="1"/>
</dbReference>
<evidence type="ECO:0000313" key="1">
    <source>
        <dbReference type="EMBL" id="MEL5994978.1"/>
    </source>
</evidence>
<dbReference type="Proteomes" id="UP001479606">
    <property type="component" value="Unassembled WGS sequence"/>
</dbReference>
<organism evidence="1 2">
    <name type="scientific">Hymenobacter segetis</name>
    <dbReference type="NCBI Taxonomy" id="2025509"/>
    <lineage>
        <taxon>Bacteria</taxon>
        <taxon>Pseudomonadati</taxon>
        <taxon>Bacteroidota</taxon>
        <taxon>Cytophagia</taxon>
        <taxon>Cytophagales</taxon>
        <taxon>Hymenobacteraceae</taxon>
        <taxon>Hymenobacter</taxon>
    </lineage>
</organism>
<sequence>MPALKGRFLLLWLVLLAGPARAQLVLRGRVLDAETHQPIPNAQVGVADNRIGTSTNDDGRFALSIPPAYARERLTVALLGYRSYSRPLPPLPGPELLIELKISPAALGEVQVTGSVLGIVREAVARIPRNYPTRPTQLTGFYRESDNDLAGQPRYLAEGLLLAFKEPYQRRTAEGEVQIKQSRKVDLRPDRQPIRIDWAGGPFIVHMGDFVHRRSQFIDPAHFKDYDYRLAPGTTFQDRPVYVITFAPKAGNRRADFEGRMYIDQDSYAFLGAEWHYTPAGLNNSPHAADSRSLRVAYQFYAGRWHLKTVWWQTKLKLPIGPPLNYFGEFLTTAIDTAQTPRPGYIERAQYNDVFLRNAVAYDSAFWQGHTTLLPPTALQKSLFDQQRQQQTDSLFKPAEAGTAPQQKQLSGFDRFLKRFSYGSHAGAWPLAVPAAGLMVAYAPAGYGLQMQRTAQVSAQDLTIITQFEYQYALTPALALSLGTQRLYRQFKGDGWEAGLSYEHNFNPRHRPLYGRAGLGYIRQTVGLPLGSFDNPDAGLRVNGTHLGADELSARVQTVSDALRPSLGLGLELSHKFELVADASYLVPLRSKTQLQLDEESGFFLFRSSATVDLPAADVDLRVNDQPTTRLPWQQQYWLLSIGLRYRVR</sequence>
<comment type="caution">
    <text evidence="1">The sequence shown here is derived from an EMBL/GenBank/DDBJ whole genome shotgun (WGS) entry which is preliminary data.</text>
</comment>
<dbReference type="EMBL" id="JBCEVZ010000027">
    <property type="protein sequence ID" value="MEL5994978.1"/>
    <property type="molecule type" value="Genomic_DNA"/>
</dbReference>
<keyword evidence="2" id="KW-1185">Reference proteome</keyword>
<protein>
    <submittedName>
        <fullName evidence="1">Carboxypeptidase-like regulatory domain-containing protein</fullName>
    </submittedName>
</protein>
<proteinExistence type="predicted"/>
<dbReference type="RefSeq" id="WP_342298458.1">
    <property type="nucleotide sequence ID" value="NZ_JBCEVZ010000027.1"/>
</dbReference>
<reference evidence="1 2" key="1">
    <citation type="journal article" date="2018" name="Arch. Microbiol.">
        <title>Hymenobacter segetis sp. nov., isolated from soil.</title>
        <authorList>
            <person name="Ten L.N."/>
            <person name="Lim S.J."/>
            <person name="Kim B.O."/>
            <person name="Kang I.K."/>
            <person name="Jung H.Y."/>
        </authorList>
    </citation>
    <scope>NUCLEOTIDE SEQUENCE [LARGE SCALE GENOMIC DNA]</scope>
    <source>
        <strain evidence="1 2">S7-3-11</strain>
    </source>
</reference>
<dbReference type="Pfam" id="PF13715">
    <property type="entry name" value="CarbopepD_reg_2"/>
    <property type="match status" value="1"/>
</dbReference>
<name>A0ABU9LWU8_9BACT</name>
<dbReference type="InterPro" id="IPR008969">
    <property type="entry name" value="CarboxyPept-like_regulatory"/>
</dbReference>
<evidence type="ECO:0000313" key="2">
    <source>
        <dbReference type="Proteomes" id="UP001479606"/>
    </source>
</evidence>
<dbReference type="SUPFAM" id="SSF49464">
    <property type="entry name" value="Carboxypeptidase regulatory domain-like"/>
    <property type="match status" value="1"/>
</dbReference>
<accession>A0ABU9LWU8</accession>
<gene>
    <name evidence="1" type="ORF">AAFH49_12225</name>
</gene>